<dbReference type="PROSITE" id="PS50297">
    <property type="entry name" value="ANK_REP_REGION"/>
    <property type="match status" value="1"/>
</dbReference>
<reference evidence="1" key="1">
    <citation type="journal article" date="2020" name="Nature">
        <title>Giant virus diversity and host interactions through global metagenomics.</title>
        <authorList>
            <person name="Schulz F."/>
            <person name="Roux S."/>
            <person name="Paez-Espino D."/>
            <person name="Jungbluth S."/>
            <person name="Walsh D.A."/>
            <person name="Denef V.J."/>
            <person name="McMahon K.D."/>
            <person name="Konstantinidis K.T."/>
            <person name="Eloe-Fadrosh E.A."/>
            <person name="Kyrpides N.C."/>
            <person name="Woyke T."/>
        </authorList>
    </citation>
    <scope>NUCLEOTIDE SEQUENCE</scope>
    <source>
        <strain evidence="1">GVMAG-M-3300018428-16</strain>
    </source>
</reference>
<sequence length="212" mass="25421">MTSKLSENTDCSPTIHNDKYFYCLMINSFHTASHQYDSNYSLKKYRSDFDNSIIYGDEKRFDKLYNNYNHENKRLCYNWTPIMLSIWNQNTIFFNHLIKNYTIDMSLKTDNGHTVLHLACMRKVIEYIEPLILNGSNIYTKDSYGYTPLDYLYGYPVDITKYIQMYTNEQKWIKRKYLFCINKYVDKCLTKINAVKNVLMNIDIIKYISSFL</sequence>
<accession>A0A6C0BR02</accession>
<dbReference type="SUPFAM" id="SSF48403">
    <property type="entry name" value="Ankyrin repeat"/>
    <property type="match status" value="1"/>
</dbReference>
<dbReference type="Pfam" id="PF12796">
    <property type="entry name" value="Ank_2"/>
    <property type="match status" value="1"/>
</dbReference>
<dbReference type="InterPro" id="IPR036770">
    <property type="entry name" value="Ankyrin_rpt-contain_sf"/>
</dbReference>
<dbReference type="AlphaFoldDB" id="A0A6C0BR02"/>
<name>A0A6C0BR02_9ZZZZ</name>
<dbReference type="EMBL" id="MN739234">
    <property type="protein sequence ID" value="QHS94875.1"/>
    <property type="molecule type" value="Genomic_DNA"/>
</dbReference>
<dbReference type="SMART" id="SM00248">
    <property type="entry name" value="ANK"/>
    <property type="match status" value="2"/>
</dbReference>
<organism evidence="1">
    <name type="scientific">viral metagenome</name>
    <dbReference type="NCBI Taxonomy" id="1070528"/>
    <lineage>
        <taxon>unclassified sequences</taxon>
        <taxon>metagenomes</taxon>
        <taxon>organismal metagenomes</taxon>
    </lineage>
</organism>
<evidence type="ECO:0000313" key="1">
    <source>
        <dbReference type="EMBL" id="QHS94875.1"/>
    </source>
</evidence>
<dbReference type="InterPro" id="IPR002110">
    <property type="entry name" value="Ankyrin_rpt"/>
</dbReference>
<proteinExistence type="predicted"/>
<protein>
    <submittedName>
        <fullName evidence="1">Uncharacterized protein</fullName>
    </submittedName>
</protein>
<dbReference type="PROSITE" id="PS50088">
    <property type="entry name" value="ANK_REPEAT"/>
    <property type="match status" value="1"/>
</dbReference>
<dbReference type="Gene3D" id="1.25.40.20">
    <property type="entry name" value="Ankyrin repeat-containing domain"/>
    <property type="match status" value="1"/>
</dbReference>